<dbReference type="InterPro" id="IPR036291">
    <property type="entry name" value="NAD(P)-bd_dom_sf"/>
</dbReference>
<dbReference type="InterPro" id="IPR011284">
    <property type="entry name" value="3oxo_ACP_reduc"/>
</dbReference>
<dbReference type="Pfam" id="PF13561">
    <property type="entry name" value="adh_short_C2"/>
    <property type="match status" value="1"/>
</dbReference>
<evidence type="ECO:0000256" key="5">
    <source>
        <dbReference type="ARBA" id="ARBA00023002"/>
    </source>
</evidence>
<dbReference type="PANTHER" id="PTHR42879:SF2">
    <property type="entry name" value="3-OXOACYL-[ACYL-CARRIER-PROTEIN] REDUCTASE FABG"/>
    <property type="match status" value="1"/>
</dbReference>
<keyword evidence="10" id="KW-0443">Lipid metabolism</keyword>
<sequence>MNKLENKKIAFVTGGSRGIGRAIVEKLGKDGFIVGFNYVNSEEKANEFVSELKSNGIDAFCLKFDVGDYKETESAISKIQNEIGIIDVLVNNAGITKDKLFIRMKENDFEDVIDINLKGTFNCTKQVASKMMRQKNGRIINISSISAIVGNPGQVNYSASKAGVIGLTRTLAAELGSYGVTVNAIAPGFIKTDMTDVLSDNIKEKIINSIPLKSIGYPEDIANAVSFLVGDSGRYITGQVISIDGGLSAI</sequence>
<dbReference type="NCBIfam" id="NF005559">
    <property type="entry name" value="PRK07231.1"/>
    <property type="match status" value="1"/>
</dbReference>
<dbReference type="PANTHER" id="PTHR42879">
    <property type="entry name" value="3-OXOACYL-(ACYL-CARRIER-PROTEIN) REDUCTASE"/>
    <property type="match status" value="1"/>
</dbReference>
<dbReference type="PRINTS" id="PR00080">
    <property type="entry name" value="SDRFAMILY"/>
</dbReference>
<evidence type="ECO:0000313" key="12">
    <source>
        <dbReference type="EMBL" id="SEN70064.1"/>
    </source>
</evidence>
<name>A0A1H8INA5_9FIRM</name>
<comment type="similarity">
    <text evidence="2 10">Belongs to the short-chain dehydrogenases/reductases (SDR) family.</text>
</comment>
<accession>A0A1H8INA5</accession>
<dbReference type="RefSeq" id="WP_091975698.1">
    <property type="nucleotide sequence ID" value="NZ_FODF01000008.1"/>
</dbReference>
<comment type="function">
    <text evidence="10">Catalyzes the NADPH-dependent reduction of beta-ketoacyl-ACP substrates to beta-hydroxyacyl-ACP products, the first reductive step in the elongation cycle of fatty acid biosynthesis.</text>
</comment>
<evidence type="ECO:0000256" key="7">
    <source>
        <dbReference type="ARBA" id="ARBA00048508"/>
    </source>
</evidence>
<comment type="pathway">
    <text evidence="1 10">Lipid metabolism; fatty acid biosynthesis.</text>
</comment>
<feature type="binding site" evidence="9">
    <location>
        <position position="92"/>
    </location>
    <ligand>
        <name>NADP(+)</name>
        <dbReference type="ChEBI" id="CHEBI:58349"/>
    </ligand>
</feature>
<reference evidence="12 13" key="1">
    <citation type="submission" date="2016-10" db="EMBL/GenBank/DDBJ databases">
        <authorList>
            <person name="de Groot N.N."/>
        </authorList>
    </citation>
    <scope>NUCLEOTIDE SEQUENCE [LARGE SCALE GENOMIC DNA]</scope>
    <source>
        <strain evidence="12 13">Calf135</strain>
    </source>
</reference>
<feature type="binding site" evidence="9">
    <location>
        <position position="190"/>
    </location>
    <ligand>
        <name>NADP(+)</name>
        <dbReference type="ChEBI" id="CHEBI:58349"/>
    </ligand>
</feature>
<dbReference type="InterPro" id="IPR002347">
    <property type="entry name" value="SDR_fam"/>
</dbReference>
<evidence type="ECO:0000256" key="3">
    <source>
        <dbReference type="ARBA" id="ARBA00012948"/>
    </source>
</evidence>
<feature type="binding site" evidence="9">
    <location>
        <begin position="157"/>
        <end position="161"/>
    </location>
    <ligand>
        <name>NADP(+)</name>
        <dbReference type="ChEBI" id="CHEBI:58349"/>
    </ligand>
</feature>
<dbReference type="Proteomes" id="UP000199512">
    <property type="component" value="Unassembled WGS sequence"/>
</dbReference>
<dbReference type="NCBIfam" id="TIGR01830">
    <property type="entry name" value="3oxo_ACP_reduc"/>
    <property type="match status" value="1"/>
</dbReference>
<gene>
    <name evidence="12" type="ORF">SAMN05216454_10889</name>
</gene>
<dbReference type="AlphaFoldDB" id="A0A1H8INA5"/>
<keyword evidence="4 9" id="KW-0521">NADP</keyword>
<keyword evidence="5 10" id="KW-0560">Oxidoreductase</keyword>
<feature type="domain" description="Ketoreductase" evidence="11">
    <location>
        <begin position="8"/>
        <end position="188"/>
    </location>
</feature>
<evidence type="ECO:0000256" key="4">
    <source>
        <dbReference type="ARBA" id="ARBA00022857"/>
    </source>
</evidence>
<dbReference type="GO" id="GO:0051287">
    <property type="term" value="F:NAD binding"/>
    <property type="evidence" value="ECO:0007669"/>
    <property type="project" value="UniProtKB-UniRule"/>
</dbReference>
<keyword evidence="6" id="KW-0753">Steroid metabolism</keyword>
<proteinExistence type="inferred from homology"/>
<evidence type="ECO:0000256" key="2">
    <source>
        <dbReference type="ARBA" id="ARBA00006484"/>
    </source>
</evidence>
<evidence type="ECO:0000256" key="10">
    <source>
        <dbReference type="RuleBase" id="RU366074"/>
    </source>
</evidence>
<feature type="active site" description="Proton acceptor" evidence="8">
    <location>
        <position position="157"/>
    </location>
</feature>
<evidence type="ECO:0000313" key="13">
    <source>
        <dbReference type="Proteomes" id="UP000199512"/>
    </source>
</evidence>
<evidence type="ECO:0000256" key="8">
    <source>
        <dbReference type="PIRSR" id="PIRSR611284-1"/>
    </source>
</evidence>
<keyword evidence="10" id="KW-0275">Fatty acid biosynthesis</keyword>
<dbReference type="FunFam" id="3.40.50.720:FF:000115">
    <property type="entry name" value="3-oxoacyl-[acyl-carrier-protein] reductase FabG"/>
    <property type="match status" value="1"/>
</dbReference>
<comment type="subunit">
    <text evidence="10">Homotetramer.</text>
</comment>
<dbReference type="GO" id="GO:0008202">
    <property type="term" value="P:steroid metabolic process"/>
    <property type="evidence" value="ECO:0007669"/>
    <property type="project" value="UniProtKB-KW"/>
</dbReference>
<dbReference type="UniPathway" id="UPA00094"/>
<evidence type="ECO:0000256" key="6">
    <source>
        <dbReference type="ARBA" id="ARBA00023221"/>
    </source>
</evidence>
<dbReference type="PROSITE" id="PS00061">
    <property type="entry name" value="ADH_SHORT"/>
    <property type="match status" value="1"/>
</dbReference>
<dbReference type="OrthoDB" id="9803333at2"/>
<dbReference type="InterPro" id="IPR057326">
    <property type="entry name" value="KR_dom"/>
</dbReference>
<dbReference type="InterPro" id="IPR020904">
    <property type="entry name" value="Sc_DH/Rdtase_CS"/>
</dbReference>
<protein>
    <recommendedName>
        <fullName evidence="3 10">3-oxoacyl-[acyl-carrier-protein] reductase</fullName>
        <ecNumber evidence="3 10">1.1.1.100</ecNumber>
    </recommendedName>
</protein>
<evidence type="ECO:0000259" key="11">
    <source>
        <dbReference type="SMART" id="SM00822"/>
    </source>
</evidence>
<comment type="catalytic activity">
    <reaction evidence="7 10">
        <text>a (3R)-hydroxyacyl-[ACP] + NADP(+) = a 3-oxoacyl-[ACP] + NADPH + H(+)</text>
        <dbReference type="Rhea" id="RHEA:17397"/>
        <dbReference type="Rhea" id="RHEA-COMP:9916"/>
        <dbReference type="Rhea" id="RHEA-COMP:9945"/>
        <dbReference type="ChEBI" id="CHEBI:15378"/>
        <dbReference type="ChEBI" id="CHEBI:57783"/>
        <dbReference type="ChEBI" id="CHEBI:58349"/>
        <dbReference type="ChEBI" id="CHEBI:78776"/>
        <dbReference type="ChEBI" id="CHEBI:78827"/>
        <dbReference type="EC" id="1.1.1.100"/>
    </reaction>
</comment>
<dbReference type="NCBIfam" id="NF009466">
    <property type="entry name" value="PRK12826.1-2"/>
    <property type="match status" value="1"/>
</dbReference>
<dbReference type="GO" id="GO:0004316">
    <property type="term" value="F:3-oxoacyl-[acyl-carrier-protein] reductase (NADPH) activity"/>
    <property type="evidence" value="ECO:0007669"/>
    <property type="project" value="UniProtKB-UniRule"/>
</dbReference>
<dbReference type="Gene3D" id="3.40.50.720">
    <property type="entry name" value="NAD(P)-binding Rossmann-like Domain"/>
    <property type="match status" value="1"/>
</dbReference>
<dbReference type="EMBL" id="FODF01000008">
    <property type="protein sequence ID" value="SEN70064.1"/>
    <property type="molecule type" value="Genomic_DNA"/>
</dbReference>
<organism evidence="12 13">
    <name type="scientific">Peptostreptococcus russellii</name>
    <dbReference type="NCBI Taxonomy" id="215200"/>
    <lineage>
        <taxon>Bacteria</taxon>
        <taxon>Bacillati</taxon>
        <taxon>Bacillota</taxon>
        <taxon>Clostridia</taxon>
        <taxon>Peptostreptococcales</taxon>
        <taxon>Peptostreptococcaceae</taxon>
        <taxon>Peptostreptococcus</taxon>
    </lineage>
</organism>
<dbReference type="SUPFAM" id="SSF51735">
    <property type="entry name" value="NAD(P)-binding Rossmann-fold domains"/>
    <property type="match status" value="1"/>
</dbReference>
<dbReference type="SMART" id="SM00822">
    <property type="entry name" value="PKS_KR"/>
    <property type="match status" value="1"/>
</dbReference>
<dbReference type="STRING" id="215200.SAMN05216454_10889"/>
<evidence type="ECO:0000256" key="1">
    <source>
        <dbReference type="ARBA" id="ARBA00005194"/>
    </source>
</evidence>
<dbReference type="GO" id="GO:0006633">
    <property type="term" value="P:fatty acid biosynthetic process"/>
    <property type="evidence" value="ECO:0007669"/>
    <property type="project" value="UniProtKB-UniPathway"/>
</dbReference>
<dbReference type="CDD" id="cd05333">
    <property type="entry name" value="BKR_SDR_c"/>
    <property type="match status" value="1"/>
</dbReference>
<feature type="binding site" evidence="9">
    <location>
        <begin position="14"/>
        <end position="17"/>
    </location>
    <ligand>
        <name>NADP(+)</name>
        <dbReference type="ChEBI" id="CHEBI:58349"/>
    </ligand>
</feature>
<dbReference type="EC" id="1.1.1.100" evidence="3 10"/>
<keyword evidence="10" id="KW-0276">Fatty acid metabolism</keyword>
<keyword evidence="10" id="KW-0444">Lipid biosynthesis</keyword>
<dbReference type="PRINTS" id="PR00081">
    <property type="entry name" value="GDHRDH"/>
</dbReference>
<keyword evidence="13" id="KW-1185">Reference proteome</keyword>
<dbReference type="InterPro" id="IPR050259">
    <property type="entry name" value="SDR"/>
</dbReference>
<evidence type="ECO:0000256" key="9">
    <source>
        <dbReference type="PIRSR" id="PIRSR611284-2"/>
    </source>
</evidence>